<keyword evidence="5" id="KW-0328">Glycosyltransferase</keyword>
<keyword evidence="6" id="KW-1185">Reference proteome</keyword>
<dbReference type="PANTHER" id="PTHR43630:SF2">
    <property type="entry name" value="GLYCOSYLTRANSFERASE"/>
    <property type="match status" value="1"/>
</dbReference>
<feature type="domain" description="Glycosyltransferase 2-like" evidence="4">
    <location>
        <begin position="32"/>
        <end position="162"/>
    </location>
</feature>
<dbReference type="PANTHER" id="PTHR43630">
    <property type="entry name" value="POLY-BETA-1,6-N-ACETYL-D-GLUCOSAMINE SYNTHASE"/>
    <property type="match status" value="1"/>
</dbReference>
<dbReference type="EC" id="2.4.-.-" evidence="5"/>
<dbReference type="InterPro" id="IPR001173">
    <property type="entry name" value="Glyco_trans_2-like"/>
</dbReference>
<protein>
    <submittedName>
        <fullName evidence="5">Glycosyltransferase family 2 protein</fullName>
        <ecNumber evidence="5">2.4.-.-</ecNumber>
    </submittedName>
</protein>
<dbReference type="Gene3D" id="3.90.550.10">
    <property type="entry name" value="Spore Coat Polysaccharide Biosynthesis Protein SpsA, Chain A"/>
    <property type="match status" value="1"/>
</dbReference>
<dbReference type="SUPFAM" id="SSF53448">
    <property type="entry name" value="Nucleotide-diphospho-sugar transferases"/>
    <property type="match status" value="1"/>
</dbReference>
<evidence type="ECO:0000256" key="3">
    <source>
        <dbReference type="SAM" id="Phobius"/>
    </source>
</evidence>
<comment type="similarity">
    <text evidence="1">Belongs to the glycosyltransferase 2 family. WaaE/KdtX subfamily.</text>
</comment>
<feature type="transmembrane region" description="Helical" evidence="3">
    <location>
        <begin position="238"/>
        <end position="262"/>
    </location>
</feature>
<feature type="region of interest" description="Disordered" evidence="2">
    <location>
        <begin position="1"/>
        <end position="24"/>
    </location>
</feature>
<accession>A0ABW2ICC2</accession>
<evidence type="ECO:0000256" key="2">
    <source>
        <dbReference type="SAM" id="MobiDB-lite"/>
    </source>
</evidence>
<dbReference type="Pfam" id="PF00535">
    <property type="entry name" value="Glycos_transf_2"/>
    <property type="match status" value="1"/>
</dbReference>
<comment type="caution">
    <text evidence="5">The sequence shown here is derived from an EMBL/GenBank/DDBJ whole genome shotgun (WGS) entry which is preliminary data.</text>
</comment>
<dbReference type="CDD" id="cd02511">
    <property type="entry name" value="Beta4Glucosyltransferase"/>
    <property type="match status" value="1"/>
</dbReference>
<keyword evidence="3" id="KW-0812">Transmembrane</keyword>
<keyword evidence="3" id="KW-0472">Membrane</keyword>
<dbReference type="RefSeq" id="WP_382271968.1">
    <property type="nucleotide sequence ID" value="NZ_JBHTBU010000002.1"/>
</dbReference>
<feature type="compositionally biased region" description="Polar residues" evidence="2">
    <location>
        <begin position="7"/>
        <end position="17"/>
    </location>
</feature>
<dbReference type="InterPro" id="IPR029044">
    <property type="entry name" value="Nucleotide-diphossugar_trans"/>
</dbReference>
<sequence length="284" mass="31931">MEHKKTLNSTPPESGQKSKALATAMPSTPTLTIAVLTKNEARRISSCLQSAAFADQCIVVDSGSTDNTRELAQAEGAEVFNYPDWQGFAVQRNRLLQHATGDYIFFLDADEVITPELQDELLNAIKSGPRAVWKIQWRMVAFGHELKYFRSPSKVERLFRRELLREYTGIIHEQAILTTEPTPRLLLDSPLLHYSRDTVHDSLEKLVQYVMLGAAKRAEKGKRGGVLRGLASGTSMFLRLYIGQLGFLCGGAGFLYCFFVALEGFLRYAALEYDRDSLRAYIVR</sequence>
<organism evidence="5 6">
    <name type="scientific">Herminiimonas glaciei</name>
    <dbReference type="NCBI Taxonomy" id="523788"/>
    <lineage>
        <taxon>Bacteria</taxon>
        <taxon>Pseudomonadati</taxon>
        <taxon>Pseudomonadota</taxon>
        <taxon>Betaproteobacteria</taxon>
        <taxon>Burkholderiales</taxon>
        <taxon>Oxalobacteraceae</taxon>
        <taxon>Herminiimonas</taxon>
    </lineage>
</organism>
<reference evidence="6" key="1">
    <citation type="journal article" date="2019" name="Int. J. Syst. Evol. Microbiol.">
        <title>The Global Catalogue of Microorganisms (GCM) 10K type strain sequencing project: providing services to taxonomists for standard genome sequencing and annotation.</title>
        <authorList>
            <consortium name="The Broad Institute Genomics Platform"/>
            <consortium name="The Broad Institute Genome Sequencing Center for Infectious Disease"/>
            <person name="Wu L."/>
            <person name="Ma J."/>
        </authorList>
    </citation>
    <scope>NUCLEOTIDE SEQUENCE [LARGE SCALE GENOMIC DNA]</scope>
    <source>
        <strain evidence="6">KACC 12508</strain>
    </source>
</reference>
<dbReference type="EMBL" id="JBHTBU010000002">
    <property type="protein sequence ID" value="MFC7288586.1"/>
    <property type="molecule type" value="Genomic_DNA"/>
</dbReference>
<name>A0ABW2ICC2_9BURK</name>
<evidence type="ECO:0000256" key="1">
    <source>
        <dbReference type="ARBA" id="ARBA00038494"/>
    </source>
</evidence>
<dbReference type="GO" id="GO:0016757">
    <property type="term" value="F:glycosyltransferase activity"/>
    <property type="evidence" value="ECO:0007669"/>
    <property type="project" value="UniProtKB-KW"/>
</dbReference>
<proteinExistence type="inferred from homology"/>
<evidence type="ECO:0000313" key="6">
    <source>
        <dbReference type="Proteomes" id="UP001596542"/>
    </source>
</evidence>
<gene>
    <name evidence="5" type="ORF">ACFQPC_11110</name>
</gene>
<evidence type="ECO:0000259" key="4">
    <source>
        <dbReference type="Pfam" id="PF00535"/>
    </source>
</evidence>
<keyword evidence="5" id="KW-0808">Transferase</keyword>
<evidence type="ECO:0000313" key="5">
    <source>
        <dbReference type="EMBL" id="MFC7288586.1"/>
    </source>
</evidence>
<keyword evidence="3" id="KW-1133">Transmembrane helix</keyword>
<dbReference type="Proteomes" id="UP001596542">
    <property type="component" value="Unassembled WGS sequence"/>
</dbReference>